<reference evidence="1" key="1">
    <citation type="journal article" date="2014" name="Int. J. Syst. Evol. Microbiol.">
        <title>Complete genome sequence of Corynebacterium casei LMG S-19264T (=DSM 44701T), isolated from a smear-ripened cheese.</title>
        <authorList>
            <consortium name="US DOE Joint Genome Institute (JGI-PGF)"/>
            <person name="Walter F."/>
            <person name="Albersmeier A."/>
            <person name="Kalinowski J."/>
            <person name="Ruckert C."/>
        </authorList>
    </citation>
    <scope>NUCLEOTIDE SEQUENCE</scope>
    <source>
        <strain evidence="1">NBRC 108769</strain>
    </source>
</reference>
<keyword evidence="2" id="KW-1185">Reference proteome</keyword>
<organism evidence="1 2">
    <name type="scientific">Portibacter lacus</name>
    <dbReference type="NCBI Taxonomy" id="1099794"/>
    <lineage>
        <taxon>Bacteria</taxon>
        <taxon>Pseudomonadati</taxon>
        <taxon>Bacteroidota</taxon>
        <taxon>Saprospiria</taxon>
        <taxon>Saprospirales</taxon>
        <taxon>Haliscomenobacteraceae</taxon>
        <taxon>Portibacter</taxon>
    </lineage>
</organism>
<dbReference type="PROSITE" id="PS51257">
    <property type="entry name" value="PROKAR_LIPOPROTEIN"/>
    <property type="match status" value="1"/>
</dbReference>
<dbReference type="EMBL" id="BSOH01000007">
    <property type="protein sequence ID" value="GLR16735.1"/>
    <property type="molecule type" value="Genomic_DNA"/>
</dbReference>
<reference evidence="1" key="2">
    <citation type="submission" date="2023-01" db="EMBL/GenBank/DDBJ databases">
        <title>Draft genome sequence of Portibacter lacus strain NBRC 108769.</title>
        <authorList>
            <person name="Sun Q."/>
            <person name="Mori K."/>
        </authorList>
    </citation>
    <scope>NUCLEOTIDE SEQUENCE</scope>
    <source>
        <strain evidence="1">NBRC 108769</strain>
    </source>
</reference>
<gene>
    <name evidence="1" type="ORF">GCM10007940_13500</name>
</gene>
<comment type="caution">
    <text evidence="1">The sequence shown here is derived from an EMBL/GenBank/DDBJ whole genome shotgun (WGS) entry which is preliminary data.</text>
</comment>
<protein>
    <submittedName>
        <fullName evidence="1">Uncharacterized protein</fullName>
    </submittedName>
</protein>
<evidence type="ECO:0000313" key="2">
    <source>
        <dbReference type="Proteomes" id="UP001156666"/>
    </source>
</evidence>
<accession>A0AA37SN66</accession>
<dbReference type="Proteomes" id="UP001156666">
    <property type="component" value="Unassembled WGS sequence"/>
</dbReference>
<name>A0AA37SN66_9BACT</name>
<evidence type="ECO:0000313" key="1">
    <source>
        <dbReference type="EMBL" id="GLR16735.1"/>
    </source>
</evidence>
<proteinExistence type="predicted"/>
<dbReference type="AlphaFoldDB" id="A0AA37SN66"/>
<dbReference type="Gene3D" id="3.10.450.410">
    <property type="match status" value="1"/>
</dbReference>
<sequence>MHNKYQEMKKILFIALVVFLGACREEKTVQVEEEPVLSTELPQGFHDFYDQFHSDSNFQMQHIIFPLKGTATKKDSMETITLDKEYVAENWKLHKPFNADAGFNRSFTAMGDLVIEKMQDDMGLFTIERRWGKVDSTWSLIYYGTTEKTW</sequence>